<dbReference type="AlphaFoldDB" id="A0A1Y0IB01"/>
<feature type="domain" description="AB hydrolase-1" evidence="1">
    <location>
        <begin position="86"/>
        <end position="139"/>
    </location>
</feature>
<dbReference type="RefSeq" id="WP_087462327.1">
    <property type="nucleotide sequence ID" value="NZ_CP021425.1"/>
</dbReference>
<dbReference type="Proteomes" id="UP000196027">
    <property type="component" value="Chromosome"/>
</dbReference>
<evidence type="ECO:0000313" key="2">
    <source>
        <dbReference type="EMBL" id="ARU57430.1"/>
    </source>
</evidence>
<dbReference type="InterPro" id="IPR029058">
    <property type="entry name" value="AB_hydrolase_fold"/>
</dbReference>
<protein>
    <recommendedName>
        <fullName evidence="1">AB hydrolase-1 domain-containing protein</fullName>
    </recommendedName>
</protein>
<dbReference type="EMBL" id="CP021425">
    <property type="protein sequence ID" value="ARU57430.1"/>
    <property type="molecule type" value="Genomic_DNA"/>
</dbReference>
<dbReference type="InterPro" id="IPR000073">
    <property type="entry name" value="AB_hydrolase_1"/>
</dbReference>
<name>A0A1Y0IB01_9GAMM</name>
<dbReference type="KEGG" id="ome:OLMES_3392"/>
<dbReference type="PANTHER" id="PTHR37946:SF1">
    <property type="entry name" value="SLL1969 PROTEIN"/>
    <property type="match status" value="1"/>
</dbReference>
<dbReference type="Pfam" id="PF00561">
    <property type="entry name" value="Abhydrolase_1"/>
    <property type="match status" value="1"/>
</dbReference>
<keyword evidence="3" id="KW-1185">Reference proteome</keyword>
<organism evidence="2 3">
    <name type="scientific">Oleiphilus messinensis</name>
    <dbReference type="NCBI Taxonomy" id="141451"/>
    <lineage>
        <taxon>Bacteria</taxon>
        <taxon>Pseudomonadati</taxon>
        <taxon>Pseudomonadota</taxon>
        <taxon>Gammaproteobacteria</taxon>
        <taxon>Oceanospirillales</taxon>
        <taxon>Oleiphilaceae</taxon>
        <taxon>Oleiphilus</taxon>
    </lineage>
</organism>
<dbReference type="Gene3D" id="3.40.50.1820">
    <property type="entry name" value="alpha/beta hydrolase"/>
    <property type="match status" value="1"/>
</dbReference>
<evidence type="ECO:0000259" key="1">
    <source>
        <dbReference type="Pfam" id="PF00561"/>
    </source>
</evidence>
<accession>A0A1Y0IB01</accession>
<dbReference type="SUPFAM" id="SSF53474">
    <property type="entry name" value="alpha/beta-Hydrolases"/>
    <property type="match status" value="1"/>
</dbReference>
<proteinExistence type="predicted"/>
<dbReference type="OrthoDB" id="345573at2"/>
<reference evidence="2 3" key="1">
    <citation type="submission" date="2017-05" db="EMBL/GenBank/DDBJ databases">
        <title>Genomic insights into alkan degradation activity of Oleiphilus messinensis.</title>
        <authorList>
            <person name="Kozyavkin S.A."/>
            <person name="Slesarev A.I."/>
            <person name="Golyshin P.N."/>
            <person name="Korzhenkov A."/>
            <person name="Golyshina O.N."/>
            <person name="Toshchakov S.V."/>
        </authorList>
    </citation>
    <scope>NUCLEOTIDE SEQUENCE [LARGE SCALE GENOMIC DNA]</scope>
    <source>
        <strain evidence="2 3">ME102</strain>
    </source>
</reference>
<dbReference type="PANTHER" id="PTHR37946">
    <property type="entry name" value="SLL1969 PROTEIN"/>
    <property type="match status" value="1"/>
</dbReference>
<evidence type="ECO:0000313" key="3">
    <source>
        <dbReference type="Proteomes" id="UP000196027"/>
    </source>
</evidence>
<gene>
    <name evidence="2" type="ORF">OLMES_3392</name>
</gene>
<sequence>MDKSITPPHIANLALESRVVFETGSGLLSLLTEKSQSIGSGKPVLVIPGFGASDMSTFILRNYLKRSGFEAHGWGLGINRGTTGKVRDSLIKKVAALHQKTNQKVAVVGWSLGGIFARELARNQTQHIDCVVTLASPFAGSPHGNRLFPIALLVSGKPFTKEDEQSFDRRTTPPPVRTLALHSRTDGIVNWKCSLEPIAAESFNDEVQCSHFGFPSNPQVLRKVAMFIAATPN</sequence>